<gene>
    <name evidence="3" type="ORF">N7482_005722</name>
</gene>
<dbReference type="PROSITE" id="PS51186">
    <property type="entry name" value="GNAT"/>
    <property type="match status" value="1"/>
</dbReference>
<dbReference type="Gene3D" id="3.40.630.30">
    <property type="match status" value="1"/>
</dbReference>
<keyword evidence="4" id="KW-1185">Reference proteome</keyword>
<dbReference type="InterPro" id="IPR000182">
    <property type="entry name" value="GNAT_dom"/>
</dbReference>
<dbReference type="InterPro" id="IPR016181">
    <property type="entry name" value="Acyl_CoA_acyltransferase"/>
</dbReference>
<proteinExistence type="predicted"/>
<dbReference type="Pfam" id="PF13508">
    <property type="entry name" value="Acetyltransf_7"/>
    <property type="match status" value="1"/>
</dbReference>
<comment type="caution">
    <text evidence="3">The sequence shown here is derived from an EMBL/GenBank/DDBJ whole genome shotgun (WGS) entry which is preliminary data.</text>
</comment>
<evidence type="ECO:0000313" key="4">
    <source>
        <dbReference type="Proteomes" id="UP001149163"/>
    </source>
</evidence>
<dbReference type="RefSeq" id="XP_056543402.1">
    <property type="nucleotide sequence ID" value="XM_056687847.1"/>
</dbReference>
<dbReference type="EMBL" id="JAPQKN010000003">
    <property type="protein sequence ID" value="KAJ5166941.1"/>
    <property type="molecule type" value="Genomic_DNA"/>
</dbReference>
<dbReference type="OrthoDB" id="9975416at2759"/>
<protein>
    <recommendedName>
        <fullName evidence="2">N-acetyltransferase domain-containing protein</fullName>
    </recommendedName>
</protein>
<accession>A0A9W9I328</accession>
<dbReference type="PANTHER" id="PTHR13947:SF37">
    <property type="entry name" value="LD18367P"/>
    <property type="match status" value="1"/>
</dbReference>
<sequence length="261" mass="28701">MAAPHPKTDEVICIPKTFSSPTLEQEVVERYKNLRLYGLKVDPRSFSSTYEAESQFSDDTWRSRIQNPVGKTFASMMDSNTQLPVSKIEGLVQSHGMNDALYGLLQKEWAGIVTLVGPGVLRSNEDATTAPSKPHQVFIRDRQYQIPQTVPELDDLSGAHMVYMLVGMFVSPSARRRGHGQRLLEAAIAAAAEETIILGGRKASIAVQAESGNHNAQRLYERVGFKVTDEAVEIEERDGAKSLVVSLEMELDLPGLKSGSS</sequence>
<dbReference type="GO" id="GO:0008080">
    <property type="term" value="F:N-acetyltransferase activity"/>
    <property type="evidence" value="ECO:0007669"/>
    <property type="project" value="InterPro"/>
</dbReference>
<reference evidence="3" key="2">
    <citation type="journal article" date="2023" name="IMA Fungus">
        <title>Comparative genomic study of the Penicillium genus elucidates a diverse pangenome and 15 lateral gene transfer events.</title>
        <authorList>
            <person name="Petersen C."/>
            <person name="Sorensen T."/>
            <person name="Nielsen M.R."/>
            <person name="Sondergaard T.E."/>
            <person name="Sorensen J.L."/>
            <person name="Fitzpatrick D.A."/>
            <person name="Frisvad J.C."/>
            <person name="Nielsen K.L."/>
        </authorList>
    </citation>
    <scope>NUCLEOTIDE SEQUENCE</scope>
    <source>
        <strain evidence="3">IBT 26290</strain>
    </source>
</reference>
<feature type="domain" description="N-acetyltransferase" evidence="2">
    <location>
        <begin position="88"/>
        <end position="254"/>
    </location>
</feature>
<dbReference type="Proteomes" id="UP001149163">
    <property type="component" value="Unassembled WGS sequence"/>
</dbReference>
<evidence type="ECO:0000256" key="1">
    <source>
        <dbReference type="ARBA" id="ARBA00022679"/>
    </source>
</evidence>
<dbReference type="GeneID" id="81427023"/>
<dbReference type="SUPFAM" id="SSF55729">
    <property type="entry name" value="Acyl-CoA N-acyltransferases (Nat)"/>
    <property type="match status" value="1"/>
</dbReference>
<name>A0A9W9I328_9EURO</name>
<evidence type="ECO:0000313" key="3">
    <source>
        <dbReference type="EMBL" id="KAJ5166941.1"/>
    </source>
</evidence>
<keyword evidence="1" id="KW-0808">Transferase</keyword>
<dbReference type="AlphaFoldDB" id="A0A9W9I328"/>
<evidence type="ECO:0000259" key="2">
    <source>
        <dbReference type="PROSITE" id="PS51186"/>
    </source>
</evidence>
<reference evidence="3" key="1">
    <citation type="submission" date="2022-11" db="EMBL/GenBank/DDBJ databases">
        <authorList>
            <person name="Petersen C."/>
        </authorList>
    </citation>
    <scope>NUCLEOTIDE SEQUENCE</scope>
    <source>
        <strain evidence="3">IBT 26290</strain>
    </source>
</reference>
<dbReference type="PANTHER" id="PTHR13947">
    <property type="entry name" value="GNAT FAMILY N-ACETYLTRANSFERASE"/>
    <property type="match status" value="1"/>
</dbReference>
<dbReference type="InterPro" id="IPR050769">
    <property type="entry name" value="NAT_camello-type"/>
</dbReference>
<organism evidence="3 4">
    <name type="scientific">Penicillium canariense</name>
    <dbReference type="NCBI Taxonomy" id="189055"/>
    <lineage>
        <taxon>Eukaryota</taxon>
        <taxon>Fungi</taxon>
        <taxon>Dikarya</taxon>
        <taxon>Ascomycota</taxon>
        <taxon>Pezizomycotina</taxon>
        <taxon>Eurotiomycetes</taxon>
        <taxon>Eurotiomycetidae</taxon>
        <taxon>Eurotiales</taxon>
        <taxon>Aspergillaceae</taxon>
        <taxon>Penicillium</taxon>
    </lineage>
</organism>